<gene>
    <name evidence="1" type="ORF">BL57_302</name>
</gene>
<sequence>MTAAIFWDYVEALRTLEFEARQTPGETDRALAMLAINDLGRRLEAGTHTSMDLMILEEAKSRS</sequence>
<dbReference type="EMBL" id="PQ287320">
    <property type="protein sequence ID" value="XHV10774.1"/>
    <property type="molecule type" value="Genomic_DNA"/>
</dbReference>
<proteinExistence type="predicted"/>
<organism evidence="1">
    <name type="scientific">Caulobacter phage BL57</name>
    <dbReference type="NCBI Taxonomy" id="3348355"/>
    <lineage>
        <taxon>Viruses</taxon>
    </lineage>
</organism>
<accession>A0AB74ULR9</accession>
<evidence type="ECO:0000313" key="1">
    <source>
        <dbReference type="EMBL" id="XHV10774.1"/>
    </source>
</evidence>
<name>A0AB74ULR9_9VIRU</name>
<reference evidence="1" key="1">
    <citation type="submission" date="2024-10" db="EMBL/GenBank/DDBJ databases">
        <title>Genetic diversity among independent isolates of the Dolichocephalovirinae subfamily.</title>
        <authorList>
            <person name="Ely B."/>
            <person name="Thomas Q."/>
            <person name="Mohammadi T."/>
        </authorList>
    </citation>
    <scope>NUCLEOTIDE SEQUENCE</scope>
</reference>
<protein>
    <submittedName>
        <fullName evidence="1">Uncharacterized protein</fullName>
    </submittedName>
</protein>